<proteinExistence type="predicted"/>
<evidence type="ECO:0000313" key="9">
    <source>
        <dbReference type="Proteomes" id="UP000323000"/>
    </source>
</evidence>
<feature type="domain" description="U3 small nucleolar RNA-associated protein 15 C-terminal" evidence="7">
    <location>
        <begin position="255"/>
        <end position="396"/>
    </location>
</feature>
<keyword evidence="4" id="KW-0677">Repeat</keyword>
<dbReference type="SUPFAM" id="SSF50978">
    <property type="entry name" value="WD40 repeat-like"/>
    <property type="match status" value="1"/>
</dbReference>
<dbReference type="InterPro" id="IPR015943">
    <property type="entry name" value="WD40/YVTN_repeat-like_dom_sf"/>
</dbReference>
<dbReference type="Gene3D" id="2.130.10.10">
    <property type="entry name" value="YVTN repeat-like/Quinoprotein amine dehydrogenase"/>
    <property type="match status" value="1"/>
</dbReference>
<dbReference type="InterPro" id="IPR036322">
    <property type="entry name" value="WD40_repeat_dom_sf"/>
</dbReference>
<evidence type="ECO:0000256" key="2">
    <source>
        <dbReference type="ARBA" id="ARBA00022552"/>
    </source>
</evidence>
<comment type="caution">
    <text evidence="8">The sequence shown here is derived from an EMBL/GenBank/DDBJ whole genome shotgun (WGS) entry which is preliminary data.</text>
</comment>
<gene>
    <name evidence="8" type="ORF">EZV62_010542</name>
</gene>
<keyword evidence="5" id="KW-0539">Nucleus</keyword>
<sequence length="405" mass="45922">MAEDLQLQSHVEKSFPIKPKLKPKARTLSQTPESKYWTSFKPHQIPNLVSSIQSLDFSPNPPHLFAAAHSASLTLFSSKTFTQHSVINSFKDVVTCASFRSDGFLLAASDVSGLVQVFDVKTRTPDFVCAFEFVRHKDYVRCGDCSPVNAEMFVTGSYDHTVKLWDVRVENSRSVMEVNHGKPIEDVMFLPSGGLLAIMENEGYSFDEVSGSSHKKKENEESVVGNFWSLGRVEEHRKPTPRPLYYRYFQRGQSEKPKEWDYVVARPKKVKLGEHDKLLKKFRHKEALVSVLNGKNPENVVAVMEELVSRRKLLKCVSNLDNEELGLLLGFMQKYSTAPRYSGLLTGLMKKVHETQAKDIKSSDALKGHIRNLKRSVEEEIRIQQSLQEIQDIISPLLRIAGRGI</sequence>
<evidence type="ECO:0000313" key="8">
    <source>
        <dbReference type="EMBL" id="TXG63548.1"/>
    </source>
</evidence>
<name>A0A5C7I3G6_9ROSI</name>
<dbReference type="AlphaFoldDB" id="A0A5C7I3G6"/>
<evidence type="ECO:0000256" key="6">
    <source>
        <dbReference type="PROSITE-ProRule" id="PRU00221"/>
    </source>
</evidence>
<dbReference type="GO" id="GO:0005730">
    <property type="term" value="C:nucleolus"/>
    <property type="evidence" value="ECO:0007669"/>
    <property type="project" value="UniProtKB-SubCell"/>
</dbReference>
<keyword evidence="9" id="KW-1185">Reference proteome</keyword>
<dbReference type="GO" id="GO:0006364">
    <property type="term" value="P:rRNA processing"/>
    <property type="evidence" value="ECO:0007669"/>
    <property type="project" value="UniProtKB-KW"/>
</dbReference>
<comment type="subcellular location">
    <subcellularLocation>
        <location evidence="1">Nucleus</location>
        <location evidence="1">Nucleolus</location>
    </subcellularLocation>
</comment>
<dbReference type="InterPro" id="IPR018983">
    <property type="entry name" value="U3_snoRNA-assocProt_15_C"/>
</dbReference>
<dbReference type="Pfam" id="PF00400">
    <property type="entry name" value="WD40"/>
    <property type="match status" value="1"/>
</dbReference>
<feature type="repeat" description="WD" evidence="6">
    <location>
        <begin position="133"/>
        <end position="175"/>
    </location>
</feature>
<dbReference type="GO" id="GO:0045943">
    <property type="term" value="P:positive regulation of transcription by RNA polymerase I"/>
    <property type="evidence" value="ECO:0007669"/>
    <property type="project" value="TreeGrafter"/>
</dbReference>
<dbReference type="SMART" id="SM00320">
    <property type="entry name" value="WD40"/>
    <property type="match status" value="3"/>
</dbReference>
<dbReference type="InterPro" id="IPR001680">
    <property type="entry name" value="WD40_rpt"/>
</dbReference>
<evidence type="ECO:0000256" key="3">
    <source>
        <dbReference type="ARBA" id="ARBA00022574"/>
    </source>
</evidence>
<accession>A0A5C7I3G6</accession>
<dbReference type="PROSITE" id="PS50294">
    <property type="entry name" value="WD_REPEATS_REGION"/>
    <property type="match status" value="1"/>
</dbReference>
<keyword evidence="2" id="KW-0698">rRNA processing</keyword>
<protein>
    <recommendedName>
        <fullName evidence="7">U3 small nucleolar RNA-associated protein 15 C-terminal domain-containing protein</fullName>
    </recommendedName>
</protein>
<dbReference type="PROSITE" id="PS50082">
    <property type="entry name" value="WD_REPEATS_2"/>
    <property type="match status" value="1"/>
</dbReference>
<dbReference type="Pfam" id="PF09384">
    <property type="entry name" value="UTP15_C"/>
    <property type="match status" value="1"/>
</dbReference>
<keyword evidence="3 6" id="KW-0853">WD repeat</keyword>
<evidence type="ECO:0000256" key="1">
    <source>
        <dbReference type="ARBA" id="ARBA00004604"/>
    </source>
</evidence>
<dbReference type="PANTHER" id="PTHR19924:SF26">
    <property type="entry name" value="U3 SMALL NUCLEOLAR RNA-ASSOCIATED PROTEIN 15 HOMOLOG"/>
    <property type="match status" value="1"/>
</dbReference>
<evidence type="ECO:0000256" key="4">
    <source>
        <dbReference type="ARBA" id="ARBA00022737"/>
    </source>
</evidence>
<evidence type="ECO:0000259" key="7">
    <source>
        <dbReference type="Pfam" id="PF09384"/>
    </source>
</evidence>
<organism evidence="8 9">
    <name type="scientific">Acer yangbiense</name>
    <dbReference type="NCBI Taxonomy" id="1000413"/>
    <lineage>
        <taxon>Eukaryota</taxon>
        <taxon>Viridiplantae</taxon>
        <taxon>Streptophyta</taxon>
        <taxon>Embryophyta</taxon>
        <taxon>Tracheophyta</taxon>
        <taxon>Spermatophyta</taxon>
        <taxon>Magnoliopsida</taxon>
        <taxon>eudicotyledons</taxon>
        <taxon>Gunneridae</taxon>
        <taxon>Pentapetalae</taxon>
        <taxon>rosids</taxon>
        <taxon>malvids</taxon>
        <taxon>Sapindales</taxon>
        <taxon>Sapindaceae</taxon>
        <taxon>Hippocastanoideae</taxon>
        <taxon>Acereae</taxon>
        <taxon>Acer</taxon>
    </lineage>
</organism>
<dbReference type="PANTHER" id="PTHR19924">
    <property type="entry name" value="UTP15 U3 SMALL NUCLEOLAR RNA-ASSOCIATED PROTEIN 15 FAMILY MEMBER"/>
    <property type="match status" value="1"/>
</dbReference>
<dbReference type="Proteomes" id="UP000323000">
    <property type="component" value="Chromosome 4"/>
</dbReference>
<evidence type="ECO:0000256" key="5">
    <source>
        <dbReference type="ARBA" id="ARBA00023242"/>
    </source>
</evidence>
<dbReference type="OrthoDB" id="431715at2759"/>
<reference evidence="9" key="1">
    <citation type="journal article" date="2019" name="Gigascience">
        <title>De novo genome assembly of the endangered Acer yangbiense, a plant species with extremely small populations endemic to Yunnan Province, China.</title>
        <authorList>
            <person name="Yang J."/>
            <person name="Wariss H.M."/>
            <person name="Tao L."/>
            <person name="Zhang R."/>
            <person name="Yun Q."/>
            <person name="Hollingsworth P."/>
            <person name="Dao Z."/>
            <person name="Luo G."/>
            <person name="Guo H."/>
            <person name="Ma Y."/>
            <person name="Sun W."/>
        </authorList>
    </citation>
    <scope>NUCLEOTIDE SEQUENCE [LARGE SCALE GENOMIC DNA]</scope>
    <source>
        <strain evidence="9">cv. Malutang</strain>
    </source>
</reference>
<dbReference type="EMBL" id="VAHF01000004">
    <property type="protein sequence ID" value="TXG63548.1"/>
    <property type="molecule type" value="Genomic_DNA"/>
</dbReference>